<accession>A0ABY5S1R7</accession>
<proteinExistence type="predicted"/>
<dbReference type="InterPro" id="IPR019658">
    <property type="entry name" value="DUF2515"/>
</dbReference>
<keyword evidence="3" id="KW-1185">Reference proteome</keyword>
<evidence type="ECO:0000313" key="3">
    <source>
        <dbReference type="Proteomes" id="UP001057877"/>
    </source>
</evidence>
<evidence type="ECO:0000256" key="1">
    <source>
        <dbReference type="SAM" id="MobiDB-lite"/>
    </source>
</evidence>
<name>A0ABY5S1R7_9BACL</name>
<evidence type="ECO:0000313" key="2">
    <source>
        <dbReference type="EMBL" id="UVI27821.1"/>
    </source>
</evidence>
<feature type="region of interest" description="Disordered" evidence="1">
    <location>
        <begin position="74"/>
        <end position="98"/>
    </location>
</feature>
<reference evidence="2" key="1">
    <citation type="submission" date="2022-01" db="EMBL/GenBank/DDBJ databases">
        <title>Paenibacillus spongiae sp. nov., isolated from marine sponge.</title>
        <authorList>
            <person name="Li Z."/>
            <person name="Zhang M."/>
        </authorList>
    </citation>
    <scope>NUCLEOTIDE SEQUENCE</scope>
    <source>
        <strain evidence="2">PHS-Z3</strain>
    </source>
</reference>
<sequence>MKGGNSGNRRDIHTHDWLNGFVRWFKYQIQAFKDRLLGKRVEQAQSDRSSRSARPLQLRETAVKSLKAAWTALEREADRDEGREHEDTPALQPEDRERSLIERIRRETAAANRNNVTRTEAYREIYFRRPELHWALLAHMVSRNGGFNMTDLRGELLPRLLDEQQADATFQMLERINSLIFADAYPQLLLYEAGRKEGRELTHLLPAFHVSRFMGPVWSQFWHRLDSPVLTTALIVNEQHFIEDRIVQDPYYREEVLKTMAYMMQAPMQTNAVIMPYGAPQAGMMRLAGLILEDFKDLKERIEFGKRLYAILFGVEIVREGVLAFVRCVQHSGSRSDYAPHLFTSQQPVNENMRYKQKLAGCRLIRGRSPFYSPSLEAVWPDRPVEESRSDRDWFTAEAEVEPYFHKLPLPELFEVTEAYCHGLNEIELAVQAAERLGMLEKE</sequence>
<protein>
    <submittedName>
        <fullName evidence="2">DUF2515 domain-containing protein</fullName>
    </submittedName>
</protein>
<dbReference type="RefSeq" id="WP_258383911.1">
    <property type="nucleotide sequence ID" value="NZ_CP091430.1"/>
</dbReference>
<dbReference type="Proteomes" id="UP001057877">
    <property type="component" value="Chromosome"/>
</dbReference>
<gene>
    <name evidence="2" type="ORF">L1F29_20430</name>
</gene>
<dbReference type="EMBL" id="CP091430">
    <property type="protein sequence ID" value="UVI27821.1"/>
    <property type="molecule type" value="Genomic_DNA"/>
</dbReference>
<dbReference type="Pfam" id="PF10720">
    <property type="entry name" value="DUF2515"/>
    <property type="match status" value="1"/>
</dbReference>
<organism evidence="2 3">
    <name type="scientific">Paenibacillus spongiae</name>
    <dbReference type="NCBI Taxonomy" id="2909671"/>
    <lineage>
        <taxon>Bacteria</taxon>
        <taxon>Bacillati</taxon>
        <taxon>Bacillota</taxon>
        <taxon>Bacilli</taxon>
        <taxon>Bacillales</taxon>
        <taxon>Paenibacillaceae</taxon>
        <taxon>Paenibacillus</taxon>
    </lineage>
</organism>